<feature type="transmembrane region" description="Helical" evidence="1">
    <location>
        <begin position="123"/>
        <end position="146"/>
    </location>
</feature>
<protein>
    <submittedName>
        <fullName evidence="2">Unannotated protein</fullName>
    </submittedName>
</protein>
<dbReference type="Pfam" id="PF11188">
    <property type="entry name" value="DUF2975"/>
    <property type="match status" value="1"/>
</dbReference>
<feature type="transmembrane region" description="Helical" evidence="1">
    <location>
        <begin position="54"/>
        <end position="74"/>
    </location>
</feature>
<reference evidence="2" key="1">
    <citation type="submission" date="2020-05" db="EMBL/GenBank/DDBJ databases">
        <authorList>
            <person name="Chiriac C."/>
            <person name="Salcher M."/>
            <person name="Ghai R."/>
            <person name="Kavagutti S V."/>
        </authorList>
    </citation>
    <scope>NUCLEOTIDE SEQUENCE</scope>
</reference>
<keyword evidence="1" id="KW-0812">Transmembrane</keyword>
<keyword evidence="1" id="KW-0472">Membrane</keyword>
<dbReference type="InterPro" id="IPR021354">
    <property type="entry name" value="DUF2975"/>
</dbReference>
<name>A0A6J7GEM0_9ZZZZ</name>
<sequence length="160" mass="17736">MLSGYRAVVLLLRLFLAALFAVLVLMQVMSLPGQFAHMAQESPESAYLQWPLTIVSIFWVLCIQVVVVATWKLLTMVNRNAIFTRASLVWVDTITWSIVAAWVVLVAAFLYVGFGADDPGLPLLLFLLVVIVAVAALLMVVMRTLLRQATELRSDMDAVI</sequence>
<keyword evidence="1" id="KW-1133">Transmembrane helix</keyword>
<gene>
    <name evidence="2" type="ORF">UFOPK3472_02781</name>
</gene>
<proteinExistence type="predicted"/>
<feature type="transmembrane region" description="Helical" evidence="1">
    <location>
        <begin position="86"/>
        <end position="111"/>
    </location>
</feature>
<evidence type="ECO:0000313" key="2">
    <source>
        <dbReference type="EMBL" id="CAB4906861.1"/>
    </source>
</evidence>
<dbReference type="EMBL" id="CAFBLX010000228">
    <property type="protein sequence ID" value="CAB4906861.1"/>
    <property type="molecule type" value="Genomic_DNA"/>
</dbReference>
<accession>A0A6J7GEM0</accession>
<evidence type="ECO:0000256" key="1">
    <source>
        <dbReference type="SAM" id="Phobius"/>
    </source>
</evidence>
<organism evidence="2">
    <name type="scientific">freshwater metagenome</name>
    <dbReference type="NCBI Taxonomy" id="449393"/>
    <lineage>
        <taxon>unclassified sequences</taxon>
        <taxon>metagenomes</taxon>
        <taxon>ecological metagenomes</taxon>
    </lineage>
</organism>
<dbReference type="AlphaFoldDB" id="A0A6J7GEM0"/>